<dbReference type="Proteomes" id="UP000055854">
    <property type="component" value="Unassembled WGS sequence"/>
</dbReference>
<name>A0A109HEI0_XANCT</name>
<organism evidence="1 2">
    <name type="scientific">Xanthomonas campestris pv. translucens</name>
    <dbReference type="NCBI Taxonomy" id="343"/>
    <lineage>
        <taxon>Bacteria</taxon>
        <taxon>Pseudomonadati</taxon>
        <taxon>Pseudomonadota</taxon>
        <taxon>Gammaproteobacteria</taxon>
        <taxon>Lysobacterales</taxon>
        <taxon>Lysobacteraceae</taxon>
        <taxon>Xanthomonas</taxon>
        <taxon>Xanthomonas translucens group</taxon>
    </lineage>
</organism>
<protein>
    <submittedName>
        <fullName evidence="1">2,4-dihydroxyhept-2-ene-1,7-dioic acid aldolase</fullName>
    </submittedName>
</protein>
<dbReference type="EMBL" id="LNTA01000371">
    <property type="protein sequence ID" value="KWV10708.1"/>
    <property type="molecule type" value="Genomic_DNA"/>
</dbReference>
<accession>A0A109HEI0</accession>
<proteinExistence type="predicted"/>
<dbReference type="AlphaFoldDB" id="A0A109HEI0"/>
<evidence type="ECO:0000313" key="2">
    <source>
        <dbReference type="Proteomes" id="UP000055854"/>
    </source>
</evidence>
<comment type="caution">
    <text evidence="1">The sequence shown here is derived from an EMBL/GenBank/DDBJ whole genome shotgun (WGS) entry which is preliminary data.</text>
</comment>
<gene>
    <name evidence="1" type="ORF">ATB53_07100</name>
</gene>
<reference evidence="1 2" key="1">
    <citation type="submission" date="2015-11" db="EMBL/GenBank/DDBJ databases">
        <title>Long Read and Single Molecule DNA Sequencing Simplifies Genome Assembly and TAL Effector Gene Analysis of Xanthomonas translucens.</title>
        <authorList>
            <person name="Peng Z."/>
            <person name="Hu Y."/>
            <person name="Xie J."/>
            <person name="Potnis N."/>
            <person name="Akhunova A."/>
            <person name="Jones J."/>
            <person name="Liu Z."/>
            <person name="White F."/>
            <person name="Liu S."/>
        </authorList>
    </citation>
    <scope>NUCLEOTIDE SEQUENCE [LARGE SCALE GENOMIC DNA]</scope>
    <source>
        <strain evidence="1 2">B1</strain>
    </source>
</reference>
<sequence length="104" mass="11449">MRQRAATVRALPQILEPYGVSLVMEGALNLNVGPQRIHPQGWTQVLAITAARATASMPCCPNPRDPARRQCWLAQPNLQRLFASEDRALLQATLGQPAADLRPR</sequence>
<evidence type="ECO:0000313" key="1">
    <source>
        <dbReference type="EMBL" id="KWV10708.1"/>
    </source>
</evidence>